<feature type="transmembrane region" description="Helical" evidence="7">
    <location>
        <begin position="717"/>
        <end position="739"/>
    </location>
</feature>
<feature type="transmembrane region" description="Helical" evidence="7">
    <location>
        <begin position="760"/>
        <end position="788"/>
    </location>
</feature>
<feature type="transmembrane region" description="Helical" evidence="7">
    <location>
        <begin position="255"/>
        <end position="278"/>
    </location>
</feature>
<proteinExistence type="predicted"/>
<evidence type="ECO:0000313" key="10">
    <source>
        <dbReference type="Proteomes" id="UP000051757"/>
    </source>
</evidence>
<evidence type="ECO:0000313" key="9">
    <source>
        <dbReference type="EMBL" id="KRG47624.1"/>
    </source>
</evidence>
<dbReference type="InterPro" id="IPR038766">
    <property type="entry name" value="Membrane_comp_ABC_pdt"/>
</dbReference>
<dbReference type="EMBL" id="LLXV01000077">
    <property type="protein sequence ID" value="KRG47624.1"/>
    <property type="molecule type" value="Genomic_DNA"/>
</dbReference>
<dbReference type="AlphaFoldDB" id="A0A0R0B3A5"/>
<evidence type="ECO:0000256" key="1">
    <source>
        <dbReference type="ARBA" id="ARBA00004651"/>
    </source>
</evidence>
<feature type="transmembrane region" description="Helical" evidence="7">
    <location>
        <begin position="20"/>
        <end position="41"/>
    </location>
</feature>
<protein>
    <submittedName>
        <fullName evidence="9">Oxidoreductase</fullName>
    </submittedName>
</protein>
<keyword evidence="2" id="KW-1003">Cell membrane</keyword>
<feature type="compositionally biased region" description="Low complexity" evidence="6">
    <location>
        <begin position="556"/>
        <end position="565"/>
    </location>
</feature>
<sequence>MNLLRHAWRALRREALAGDLLTVFAALVLGVAVMTAVGTLVNRVNLALTGSAAEMLGGDLGIAGRDDPPQAFADEAQRRGLAHTRIASFGSVLFNGDASQMASIKAVQAGYPLRGTLRVRATPGGALITDAGMPPKGQAYADPRLLQGLGLKAGDNFEFGTGTLRIAGIIEAEPDTGGDLLTLSPTLLVNRADVEGTGLLGPGSRINYRLMFAGPADQVAALRQWLLPQVKGLRLLSVDDTQRGVRQAFDLAGRFLGLSALLAVLLAGVATALAANRFALRRIDQVAILRCLGARQRDILLGLALQLLMLAVPACALGIGLGMAAQEGLVQVLGSLVPQRLPLPEAMPALTGAGIGLLLLFGFGLPPLLRLRGVPPMRVLNRSFAALPPASLLAYVAALAASLLLAVQVTGDLKLALWVLGGLAALALAAGVVGFVLLQLLRGLQHRLHGNWRLGLAALTRRRLLAVMQLVGLSLSLCALLLLAVTGPGLLQQWRERLPADTPNYFLINIQPEQCDSVLAALRGLGAGDASIEPMATGRLLAINGKPPLRVDRSSEQSGQQASGEAQRDDDDENRPLNFSWRSSFPPANTLVNGTFWKADSTAPEASVEIGWAKRYGVYPGDRITIAVGEQEREFTVTSVRKADWNTFRPNFFVLLNPNAVGDTPHNLLSAFHLPAGKAAGLGELVRAQPNLSLLDVDAVISQVRDVMERVAQAVQLVMVFSLLAGVLVLLAALQATAGERRYDSAVLRTLGATRRQLRGAVLVEFGALGTLAALLAVGAAAAIGVAVSQKVFELPLLPPWPGLLIGGGVGIGLSLLAGWWGTRAILHTPPALALREA</sequence>
<reference evidence="9 10" key="1">
    <citation type="journal article" date="2016" name="Front. Microbiol.">
        <title>Genome Sequence of Type Strains of Genus Stenotrophomonas.</title>
        <authorList>
            <person name="Patil P.P."/>
            <person name="Midha S."/>
            <person name="Kumar S."/>
            <person name="Patil P.B."/>
        </authorList>
    </citation>
    <scope>NUCLEOTIDE SEQUENCE [LARGE SCALE GENOMIC DNA]</scope>
    <source>
        <strain evidence="9 10">LMG 978</strain>
    </source>
</reference>
<feature type="transmembrane region" description="Helical" evidence="7">
    <location>
        <begin position="299"/>
        <end position="326"/>
    </location>
</feature>
<evidence type="ECO:0000256" key="5">
    <source>
        <dbReference type="ARBA" id="ARBA00023136"/>
    </source>
</evidence>
<gene>
    <name evidence="9" type="ORF">ARC23_03420</name>
</gene>
<keyword evidence="5 7" id="KW-0472">Membrane</keyword>
<evidence type="ECO:0000256" key="4">
    <source>
        <dbReference type="ARBA" id="ARBA00022989"/>
    </source>
</evidence>
<keyword evidence="3 7" id="KW-0812">Transmembrane</keyword>
<dbReference type="Proteomes" id="UP000051757">
    <property type="component" value="Unassembled WGS sequence"/>
</dbReference>
<organism evidence="9 10">
    <name type="scientific">Stenotrophomonas beteli</name>
    <dbReference type="NCBI Taxonomy" id="3384461"/>
    <lineage>
        <taxon>Bacteria</taxon>
        <taxon>Pseudomonadati</taxon>
        <taxon>Pseudomonadota</taxon>
        <taxon>Gammaproteobacteria</taxon>
        <taxon>Lysobacterales</taxon>
        <taxon>Lysobacteraceae</taxon>
        <taxon>Stenotrophomonas</taxon>
        <taxon>Stenotrophomonas maltophilia group</taxon>
    </lineage>
</organism>
<dbReference type="InterPro" id="IPR003838">
    <property type="entry name" value="ABC3_permease_C"/>
</dbReference>
<comment type="caution">
    <text evidence="9">The sequence shown here is derived from an EMBL/GenBank/DDBJ whole genome shotgun (WGS) entry which is preliminary data.</text>
</comment>
<feature type="transmembrane region" description="Helical" evidence="7">
    <location>
        <begin position="415"/>
        <end position="444"/>
    </location>
</feature>
<accession>A0A0R0B3A5</accession>
<feature type="transmembrane region" description="Helical" evidence="7">
    <location>
        <begin position="346"/>
        <end position="369"/>
    </location>
</feature>
<dbReference type="PANTHER" id="PTHR30287">
    <property type="entry name" value="MEMBRANE COMPONENT OF PREDICTED ABC SUPERFAMILY METABOLITE UPTAKE TRANSPORTER"/>
    <property type="match status" value="1"/>
</dbReference>
<evidence type="ECO:0000259" key="8">
    <source>
        <dbReference type="Pfam" id="PF02687"/>
    </source>
</evidence>
<evidence type="ECO:0000256" key="2">
    <source>
        <dbReference type="ARBA" id="ARBA00022475"/>
    </source>
</evidence>
<dbReference type="Pfam" id="PF02687">
    <property type="entry name" value="FtsX"/>
    <property type="match status" value="2"/>
</dbReference>
<evidence type="ECO:0000256" key="3">
    <source>
        <dbReference type="ARBA" id="ARBA00022692"/>
    </source>
</evidence>
<feature type="transmembrane region" description="Helical" evidence="7">
    <location>
        <begin position="390"/>
        <end position="409"/>
    </location>
</feature>
<dbReference type="PANTHER" id="PTHR30287:SF1">
    <property type="entry name" value="INNER MEMBRANE PROTEIN"/>
    <property type="match status" value="1"/>
</dbReference>
<feature type="domain" description="ABC3 transporter permease C-terminal" evidence="8">
    <location>
        <begin position="718"/>
        <end position="831"/>
    </location>
</feature>
<feature type="region of interest" description="Disordered" evidence="6">
    <location>
        <begin position="548"/>
        <end position="582"/>
    </location>
</feature>
<feature type="transmembrane region" description="Helical" evidence="7">
    <location>
        <begin position="800"/>
        <end position="821"/>
    </location>
</feature>
<evidence type="ECO:0000256" key="6">
    <source>
        <dbReference type="SAM" id="MobiDB-lite"/>
    </source>
</evidence>
<feature type="transmembrane region" description="Helical" evidence="7">
    <location>
        <begin position="464"/>
        <end position="485"/>
    </location>
</feature>
<evidence type="ECO:0000256" key="7">
    <source>
        <dbReference type="SAM" id="Phobius"/>
    </source>
</evidence>
<keyword evidence="4 7" id="KW-1133">Transmembrane helix</keyword>
<dbReference type="GO" id="GO:0005886">
    <property type="term" value="C:plasma membrane"/>
    <property type="evidence" value="ECO:0007669"/>
    <property type="project" value="UniProtKB-SubCell"/>
</dbReference>
<keyword evidence="10" id="KW-1185">Reference proteome</keyword>
<comment type="subcellular location">
    <subcellularLocation>
        <location evidence="1">Cell membrane</location>
        <topology evidence="1">Multi-pass membrane protein</topology>
    </subcellularLocation>
</comment>
<feature type="domain" description="ABC3 transporter permease C-terminal" evidence="8">
    <location>
        <begin position="259"/>
        <end position="376"/>
    </location>
</feature>
<name>A0A0R0B3A5_9GAMM</name>
<dbReference type="OrthoDB" id="5292592at2"/>